<evidence type="ECO:0000256" key="3">
    <source>
        <dbReference type="ARBA" id="ARBA00023187"/>
    </source>
</evidence>
<comment type="subcellular location">
    <subcellularLocation>
        <location evidence="1">Nucleus</location>
    </subcellularLocation>
</comment>
<dbReference type="CDD" id="cd24162">
    <property type="entry name" value="Prp3_C"/>
    <property type="match status" value="1"/>
</dbReference>
<sequence length="580" mass="65407">MTAVEVVSEKKRKLESGEESRPSKKKAGDDAKRRAVRAAMAQYARIGESALKAVQRAKVVLKRVEEQVEATATAISRLPERAPRESRFESRLAPEVLAGILATAAARPAVAAAKPERKPTREELSLRVDEKGREVDAQGNVIERKVDEQKVEQKKENPYLAHYYEDGGPIDARLTTRKRETKKDRAFAFVKEGHFVKIAEATRAKLQGPKVDEIEEEVAPEPKRLIDSLPRRPEHVASVPGMEWWDEEFLPKEVRTKRLSSVAERVKDQYELCSVENSRFFGLVHHPPTAKPLGLEKKQPETIPFYLTRQDRKRVRRQTRAEREREKQDKIQLGLIPPPEPKFKLSNFMKVLGEQAVANPSKMEQKVMEQVNQRLQHHEMRNAARKLTPQERKEKKRRKLAEDTSHEVRVAVFYVSNLDSAQHRFKLDVNANQLNLTGTVLLCTSPEASFATVVVEGGPKGVRRFVALVTRRIPWADDGDDDDDDDAAALGGGVDASVGATAATTTTTTTIRATARKKKWAALVWSGTVVKRAFTQFKFQECKVASTARRVLETKSVAHYWDMALQHHDEGPPPKGDDDL</sequence>
<feature type="region of interest" description="Disordered" evidence="5">
    <location>
        <begin position="1"/>
        <end position="33"/>
    </location>
</feature>
<feature type="compositionally biased region" description="Basic and acidic residues" evidence="5">
    <location>
        <begin position="383"/>
        <end position="393"/>
    </location>
</feature>
<gene>
    <name evidence="8" type="ORF">CTAYLR_004134</name>
</gene>
<dbReference type="InterPro" id="IPR010541">
    <property type="entry name" value="Prp3_C"/>
</dbReference>
<dbReference type="PANTHER" id="PTHR14212">
    <property type="entry name" value="U4/U6-ASSOCIATED RNA SPLICING FACTOR-RELATED"/>
    <property type="match status" value="1"/>
</dbReference>
<dbReference type="Pfam" id="PF08572">
    <property type="entry name" value="PRP3"/>
    <property type="match status" value="1"/>
</dbReference>
<dbReference type="GO" id="GO:0046540">
    <property type="term" value="C:U4/U6 x U5 tri-snRNP complex"/>
    <property type="evidence" value="ECO:0007669"/>
    <property type="project" value="InterPro"/>
</dbReference>
<proteinExistence type="predicted"/>
<dbReference type="PANTHER" id="PTHR14212:SF0">
    <property type="entry name" value="U4_U6 SMALL NUCLEAR RIBONUCLEOPROTEIN PRP3"/>
    <property type="match status" value="1"/>
</dbReference>
<evidence type="ECO:0000313" key="9">
    <source>
        <dbReference type="Proteomes" id="UP001230188"/>
    </source>
</evidence>
<name>A0AAD7UMN4_9STRA</name>
<keyword evidence="3" id="KW-0508">mRNA splicing</keyword>
<evidence type="ECO:0000259" key="7">
    <source>
        <dbReference type="Pfam" id="PF08572"/>
    </source>
</evidence>
<evidence type="ECO:0000256" key="5">
    <source>
        <dbReference type="SAM" id="MobiDB-lite"/>
    </source>
</evidence>
<dbReference type="AlphaFoldDB" id="A0AAD7UMN4"/>
<feature type="domain" description="Pre-mRNA-splicing factor 3" evidence="7">
    <location>
        <begin position="171"/>
        <end position="388"/>
    </location>
</feature>
<feature type="domain" description="Small nuclear ribonucleoprotein Prp3 C-terminal" evidence="6">
    <location>
        <begin position="411"/>
        <end position="564"/>
    </location>
</feature>
<keyword evidence="4" id="KW-0539">Nucleus</keyword>
<keyword evidence="2" id="KW-0507">mRNA processing</keyword>
<keyword evidence="9" id="KW-1185">Reference proteome</keyword>
<dbReference type="InterPro" id="IPR013881">
    <property type="entry name" value="Pre-mRNA_splic_Prp3_dom"/>
</dbReference>
<comment type="caution">
    <text evidence="8">The sequence shown here is derived from an EMBL/GenBank/DDBJ whole genome shotgun (WGS) entry which is preliminary data.</text>
</comment>
<dbReference type="Pfam" id="PF06544">
    <property type="entry name" value="Prp3_C"/>
    <property type="match status" value="1"/>
</dbReference>
<dbReference type="GO" id="GO:0000398">
    <property type="term" value="P:mRNA splicing, via spliceosome"/>
    <property type="evidence" value="ECO:0007669"/>
    <property type="project" value="InterPro"/>
</dbReference>
<protein>
    <submittedName>
        <fullName evidence="8">Uncharacterized protein</fullName>
    </submittedName>
</protein>
<evidence type="ECO:0000256" key="1">
    <source>
        <dbReference type="ARBA" id="ARBA00004123"/>
    </source>
</evidence>
<evidence type="ECO:0000259" key="6">
    <source>
        <dbReference type="Pfam" id="PF06544"/>
    </source>
</evidence>
<evidence type="ECO:0000256" key="2">
    <source>
        <dbReference type="ARBA" id="ARBA00022664"/>
    </source>
</evidence>
<reference evidence="8" key="1">
    <citation type="submission" date="2023-01" db="EMBL/GenBank/DDBJ databases">
        <title>Metagenome sequencing of chrysophaentin producing Chrysophaeum taylorii.</title>
        <authorList>
            <person name="Davison J."/>
            <person name="Bewley C."/>
        </authorList>
    </citation>
    <scope>NUCLEOTIDE SEQUENCE</scope>
    <source>
        <strain evidence="8">NIES-1699</strain>
    </source>
</reference>
<feature type="region of interest" description="Disordered" evidence="5">
    <location>
        <begin position="383"/>
        <end position="402"/>
    </location>
</feature>
<dbReference type="InterPro" id="IPR027104">
    <property type="entry name" value="Prp3"/>
</dbReference>
<dbReference type="EMBL" id="JAQMWT010000078">
    <property type="protein sequence ID" value="KAJ8611249.1"/>
    <property type="molecule type" value="Genomic_DNA"/>
</dbReference>
<feature type="compositionally biased region" description="Basic and acidic residues" evidence="5">
    <location>
        <begin position="7"/>
        <end position="33"/>
    </location>
</feature>
<evidence type="ECO:0000256" key="4">
    <source>
        <dbReference type="ARBA" id="ARBA00023242"/>
    </source>
</evidence>
<dbReference type="Proteomes" id="UP001230188">
    <property type="component" value="Unassembled WGS sequence"/>
</dbReference>
<evidence type="ECO:0000313" key="8">
    <source>
        <dbReference type="EMBL" id="KAJ8611249.1"/>
    </source>
</evidence>
<organism evidence="8 9">
    <name type="scientific">Chrysophaeum taylorii</name>
    <dbReference type="NCBI Taxonomy" id="2483200"/>
    <lineage>
        <taxon>Eukaryota</taxon>
        <taxon>Sar</taxon>
        <taxon>Stramenopiles</taxon>
        <taxon>Ochrophyta</taxon>
        <taxon>Pelagophyceae</taxon>
        <taxon>Pelagomonadales</taxon>
        <taxon>Pelagomonadaceae</taxon>
        <taxon>Chrysophaeum</taxon>
    </lineage>
</organism>
<accession>A0AAD7UMN4</accession>